<dbReference type="InterPro" id="IPR050959">
    <property type="entry name" value="MarA-like"/>
</dbReference>
<evidence type="ECO:0000313" key="5">
    <source>
        <dbReference type="EMBL" id="OSY89530.1"/>
    </source>
</evidence>
<dbReference type="GO" id="GO:0003700">
    <property type="term" value="F:DNA-binding transcription factor activity"/>
    <property type="evidence" value="ECO:0007669"/>
    <property type="project" value="InterPro"/>
</dbReference>
<dbReference type="OrthoDB" id="323290at2"/>
<protein>
    <recommendedName>
        <fullName evidence="4">HTH araC/xylS-type domain-containing protein</fullName>
    </recommendedName>
</protein>
<dbReference type="PROSITE" id="PS01124">
    <property type="entry name" value="HTH_ARAC_FAMILY_2"/>
    <property type="match status" value="1"/>
</dbReference>
<dbReference type="SUPFAM" id="SSF46689">
    <property type="entry name" value="Homeodomain-like"/>
    <property type="match status" value="1"/>
</dbReference>
<dbReference type="Pfam" id="PF12833">
    <property type="entry name" value="HTH_18"/>
    <property type="match status" value="1"/>
</dbReference>
<dbReference type="InterPro" id="IPR009057">
    <property type="entry name" value="Homeodomain-like_sf"/>
</dbReference>
<proteinExistence type="predicted"/>
<name>A0A1Y2PH84_9FLAO</name>
<evidence type="ECO:0000259" key="4">
    <source>
        <dbReference type="PROSITE" id="PS01124"/>
    </source>
</evidence>
<accession>A0A1Y2PH84</accession>
<dbReference type="PANTHER" id="PTHR47504">
    <property type="entry name" value="RIGHT ORIGIN-BINDING PROTEIN"/>
    <property type="match status" value="1"/>
</dbReference>
<evidence type="ECO:0000256" key="3">
    <source>
        <dbReference type="ARBA" id="ARBA00023163"/>
    </source>
</evidence>
<keyword evidence="6" id="KW-1185">Reference proteome</keyword>
<organism evidence="5 6">
    <name type="scientific">Tenacibaculum holothuriorum</name>
    <dbReference type="NCBI Taxonomy" id="1635173"/>
    <lineage>
        <taxon>Bacteria</taxon>
        <taxon>Pseudomonadati</taxon>
        <taxon>Bacteroidota</taxon>
        <taxon>Flavobacteriia</taxon>
        <taxon>Flavobacteriales</taxon>
        <taxon>Flavobacteriaceae</taxon>
        <taxon>Tenacibaculum</taxon>
    </lineage>
</organism>
<dbReference type="SMART" id="SM00342">
    <property type="entry name" value="HTH_ARAC"/>
    <property type="match status" value="1"/>
</dbReference>
<keyword evidence="2" id="KW-0238">DNA-binding</keyword>
<dbReference type="STRING" id="1635173.WH52_02540"/>
<keyword evidence="3" id="KW-0804">Transcription</keyword>
<evidence type="ECO:0000313" key="6">
    <source>
        <dbReference type="Proteomes" id="UP000194221"/>
    </source>
</evidence>
<dbReference type="GO" id="GO:0043565">
    <property type="term" value="F:sequence-specific DNA binding"/>
    <property type="evidence" value="ECO:0007669"/>
    <property type="project" value="InterPro"/>
</dbReference>
<reference evidence="5 6" key="1">
    <citation type="submission" date="2015-03" db="EMBL/GenBank/DDBJ databases">
        <title>Genome sequence of Tenacibaculum sp. S2-2, isolated from intestinal microbiota of sea cucumber, Apostichopus japonicas.</title>
        <authorList>
            <person name="Shao Z."/>
            <person name="Wang L."/>
            <person name="Li X."/>
        </authorList>
    </citation>
    <scope>NUCLEOTIDE SEQUENCE [LARGE SCALE GENOMIC DNA]</scope>
    <source>
        <strain evidence="5 6">S2-2</strain>
    </source>
</reference>
<comment type="caution">
    <text evidence="5">The sequence shown here is derived from an EMBL/GenBank/DDBJ whole genome shotgun (WGS) entry which is preliminary data.</text>
</comment>
<evidence type="ECO:0000256" key="1">
    <source>
        <dbReference type="ARBA" id="ARBA00023015"/>
    </source>
</evidence>
<dbReference type="InParanoid" id="A0A1Y2PH84"/>
<keyword evidence="1" id="KW-0805">Transcription regulation</keyword>
<evidence type="ECO:0000256" key="2">
    <source>
        <dbReference type="ARBA" id="ARBA00023125"/>
    </source>
</evidence>
<dbReference type="InterPro" id="IPR018060">
    <property type="entry name" value="HTH_AraC"/>
</dbReference>
<dbReference type="Gene3D" id="1.10.10.60">
    <property type="entry name" value="Homeodomain-like"/>
    <property type="match status" value="1"/>
</dbReference>
<dbReference type="Proteomes" id="UP000194221">
    <property type="component" value="Unassembled WGS sequence"/>
</dbReference>
<dbReference type="PANTHER" id="PTHR47504:SF6">
    <property type="entry name" value="ARAC-FAMILY TRANSCRIPTIONAL REGULATOR"/>
    <property type="match status" value="1"/>
</dbReference>
<dbReference type="AlphaFoldDB" id="A0A1Y2PH84"/>
<sequence length="277" mass="32495">MTQKKDQEKMIRNLPFTLSQKIIENSVIESVTKVNYNIDIRNEQMFGFTNSYIVFDYGGCDITEQNGKYIESPKIYIKPARWYYFNYNKNKSSSYVVVRLNPCSFYNITGLNAFENSFNYIDLSRYIDNTILEDLYNKFESLQTAEEITEYIYQKLDSTIRKWEKSTPIDAIMNDIFKVSGMLTVEDILSKYPHSMSTLNRYFKKYVGMTVGLYIRLVKFNTLIAGLYSNHVNLQDIIAQYNFYDQTHLTKDFKKFSGITPAKYKGPNHEILHQAIG</sequence>
<feature type="domain" description="HTH araC/xylS-type" evidence="4">
    <location>
        <begin position="166"/>
        <end position="267"/>
    </location>
</feature>
<dbReference type="RefSeq" id="WP_086029346.1">
    <property type="nucleotide sequence ID" value="NZ_LAPZ01000001.1"/>
</dbReference>
<dbReference type="EMBL" id="LAPZ01000001">
    <property type="protein sequence ID" value="OSY89530.1"/>
    <property type="molecule type" value="Genomic_DNA"/>
</dbReference>
<gene>
    <name evidence="5" type="ORF">WH52_02540</name>
</gene>